<dbReference type="SUPFAM" id="SSF53756">
    <property type="entry name" value="UDP-Glycosyltransferase/glycogen phosphorylase"/>
    <property type="match status" value="1"/>
</dbReference>
<sequence>MADSATKPRSGADSPTKIVFSSYGSEGDSTPLINLAQLMVRQGDSVTLLLEPDGARRGQKAGLVTQPLAGDLRSERQRSPKEKAPTLRLARQNLAAWARQTAAAAQDADVIVGSGLGAEAAQLAARHLGLPFVGVTMFPIVPTHEFSSPLALLPVPKFLNRPTHSFIQHLLWSEFGRHLKPVCQEWQMELPKLDFTNHPTLCAVSPTLLPEPKDWPTAARVVGDLHPVSTERQVLAPELEQFLAEGPAPIYLGFGSMTLPHPNQLATAIKQLAEHRRVIFAPGWSGLKLAPTSNLFIAGHTPHEALFPRVAVVVHHGGAGTVHTAARLGAPQVIMPLGGDQAWWAEIAQRAQIAPPPLRAKNLTASALQEAIRAAESLRPNALEVSQKMSTENGTGEVARVIRQVAGA</sequence>
<dbReference type="GO" id="GO:0008194">
    <property type="term" value="F:UDP-glycosyltransferase activity"/>
    <property type="evidence" value="ECO:0007669"/>
    <property type="project" value="InterPro"/>
</dbReference>
<protein>
    <submittedName>
        <fullName evidence="3">Glycosyltransferase</fullName>
    </submittedName>
</protein>
<feature type="domain" description="Erythromycin biosynthesis protein CIII-like C-terminal" evidence="2">
    <location>
        <begin position="294"/>
        <end position="400"/>
    </location>
</feature>
<dbReference type="InterPro" id="IPR002213">
    <property type="entry name" value="UDP_glucos_trans"/>
</dbReference>
<dbReference type="Pfam" id="PF06722">
    <property type="entry name" value="EryCIII-like_C"/>
    <property type="match status" value="1"/>
</dbReference>
<dbReference type="PANTHER" id="PTHR48050">
    <property type="entry name" value="STEROL 3-BETA-GLUCOSYLTRANSFERASE"/>
    <property type="match status" value="1"/>
</dbReference>
<dbReference type="CDD" id="cd03784">
    <property type="entry name" value="GT1_Gtf-like"/>
    <property type="match status" value="1"/>
</dbReference>
<accession>A0AAU7V9F4</accession>
<evidence type="ECO:0000313" key="3">
    <source>
        <dbReference type="EMBL" id="XBW08649.1"/>
    </source>
</evidence>
<reference evidence="3" key="1">
    <citation type="submission" date="2023-11" db="EMBL/GenBank/DDBJ databases">
        <title>Scrofimicrobium hongkongense sp. nov., isolated from a patient with peritonitis.</title>
        <authorList>
            <person name="Lao H.Y."/>
            <person name="Wong A.Y.P."/>
            <person name="Ng T.L."/>
            <person name="Wong R.Y.L."/>
            <person name="Yau M.C.Y."/>
            <person name="Lam J.Y.W."/>
            <person name="Siu G.K.H."/>
        </authorList>
    </citation>
    <scope>NUCLEOTIDE SEQUENCE</scope>
    <source>
        <strain evidence="3">R131</strain>
    </source>
</reference>
<dbReference type="Gene3D" id="3.40.50.2000">
    <property type="entry name" value="Glycogen Phosphorylase B"/>
    <property type="match status" value="2"/>
</dbReference>
<evidence type="ECO:0000259" key="2">
    <source>
        <dbReference type="Pfam" id="PF06722"/>
    </source>
</evidence>
<dbReference type="FunFam" id="3.40.50.2000:FF:000009">
    <property type="entry name" value="Sterol 3-beta-glucosyltransferase UGT80A2"/>
    <property type="match status" value="1"/>
</dbReference>
<dbReference type="PANTHER" id="PTHR48050:SF13">
    <property type="entry name" value="STEROL 3-BETA-GLUCOSYLTRANSFERASE UGT80A2"/>
    <property type="match status" value="1"/>
</dbReference>
<organism evidence="3">
    <name type="scientific">Scrofimicrobium appendicitidis</name>
    <dbReference type="NCBI Taxonomy" id="3079930"/>
    <lineage>
        <taxon>Bacteria</taxon>
        <taxon>Bacillati</taxon>
        <taxon>Actinomycetota</taxon>
        <taxon>Actinomycetes</taxon>
        <taxon>Actinomycetales</taxon>
        <taxon>Actinomycetaceae</taxon>
        <taxon>Scrofimicrobium</taxon>
    </lineage>
</organism>
<dbReference type="GO" id="GO:0017000">
    <property type="term" value="P:antibiotic biosynthetic process"/>
    <property type="evidence" value="ECO:0007669"/>
    <property type="project" value="UniProtKB-ARBA"/>
</dbReference>
<feature type="region of interest" description="Disordered" evidence="1">
    <location>
        <begin position="1"/>
        <end position="26"/>
    </location>
</feature>
<dbReference type="RefSeq" id="WP_350258849.1">
    <property type="nucleotide sequence ID" value="NZ_CP138335.1"/>
</dbReference>
<dbReference type="InterPro" id="IPR010610">
    <property type="entry name" value="EryCIII-like_C"/>
</dbReference>
<dbReference type="EMBL" id="CP138335">
    <property type="protein sequence ID" value="XBW08649.1"/>
    <property type="molecule type" value="Genomic_DNA"/>
</dbReference>
<dbReference type="InterPro" id="IPR050426">
    <property type="entry name" value="Glycosyltransferase_28"/>
</dbReference>
<feature type="region of interest" description="Disordered" evidence="1">
    <location>
        <begin position="59"/>
        <end position="84"/>
    </location>
</feature>
<name>A0AAU7V9F4_9ACTO</name>
<proteinExistence type="predicted"/>
<dbReference type="AlphaFoldDB" id="A0AAU7V9F4"/>
<dbReference type="KEGG" id="sapp:SAC06_03565"/>
<evidence type="ECO:0000256" key="1">
    <source>
        <dbReference type="SAM" id="MobiDB-lite"/>
    </source>
</evidence>
<gene>
    <name evidence="3" type="ORF">SAC06_03565</name>
</gene>
<feature type="compositionally biased region" description="Basic and acidic residues" evidence="1">
    <location>
        <begin position="72"/>
        <end position="84"/>
    </location>
</feature>
<dbReference type="GO" id="GO:0016758">
    <property type="term" value="F:hexosyltransferase activity"/>
    <property type="evidence" value="ECO:0007669"/>
    <property type="project" value="UniProtKB-ARBA"/>
</dbReference>